<evidence type="ECO:0000256" key="1">
    <source>
        <dbReference type="SAM" id="SignalP"/>
    </source>
</evidence>
<dbReference type="AlphaFoldDB" id="A0AAD4SS89"/>
<sequence>KPLLLFYLDLLAFIMDVEGEEEGLKSTETNVTLISLVMSWNYEAQKGNSLKEPVLCKVEAESYEVHKEWENRVAEGGEVLKRMLCRVTC</sequence>
<dbReference type="Proteomes" id="UP001202328">
    <property type="component" value="Unassembled WGS sequence"/>
</dbReference>
<name>A0AAD4SS89_9MAGN</name>
<evidence type="ECO:0000313" key="3">
    <source>
        <dbReference type="Proteomes" id="UP001202328"/>
    </source>
</evidence>
<comment type="caution">
    <text evidence="2">The sequence shown here is derived from an EMBL/GenBank/DDBJ whole genome shotgun (WGS) entry which is preliminary data.</text>
</comment>
<feature type="chain" id="PRO_5042263022" evidence="1">
    <location>
        <begin position="20"/>
        <end position="89"/>
    </location>
</feature>
<accession>A0AAD4SS89</accession>
<organism evidence="2 3">
    <name type="scientific">Papaver atlanticum</name>
    <dbReference type="NCBI Taxonomy" id="357466"/>
    <lineage>
        <taxon>Eukaryota</taxon>
        <taxon>Viridiplantae</taxon>
        <taxon>Streptophyta</taxon>
        <taxon>Embryophyta</taxon>
        <taxon>Tracheophyta</taxon>
        <taxon>Spermatophyta</taxon>
        <taxon>Magnoliopsida</taxon>
        <taxon>Ranunculales</taxon>
        <taxon>Papaveraceae</taxon>
        <taxon>Papaveroideae</taxon>
        <taxon>Papaver</taxon>
    </lineage>
</organism>
<gene>
    <name evidence="2" type="ORF">MKW98_021329</name>
</gene>
<keyword evidence="3" id="KW-1185">Reference proteome</keyword>
<feature type="non-terminal residue" evidence="2">
    <location>
        <position position="1"/>
    </location>
</feature>
<reference evidence="2" key="1">
    <citation type="submission" date="2022-04" db="EMBL/GenBank/DDBJ databases">
        <title>A functionally conserved STORR gene fusion in Papaver species that diverged 16.8 million years ago.</title>
        <authorList>
            <person name="Catania T."/>
        </authorList>
    </citation>
    <scope>NUCLEOTIDE SEQUENCE</scope>
    <source>
        <strain evidence="2">S-188037</strain>
    </source>
</reference>
<protein>
    <submittedName>
        <fullName evidence="2">Uncharacterized protein</fullName>
    </submittedName>
</protein>
<feature type="signal peptide" evidence="1">
    <location>
        <begin position="1"/>
        <end position="19"/>
    </location>
</feature>
<dbReference type="EMBL" id="JAJJMB010008983">
    <property type="protein sequence ID" value="KAI3917567.1"/>
    <property type="molecule type" value="Genomic_DNA"/>
</dbReference>
<keyword evidence="1" id="KW-0732">Signal</keyword>
<evidence type="ECO:0000313" key="2">
    <source>
        <dbReference type="EMBL" id="KAI3917567.1"/>
    </source>
</evidence>
<proteinExistence type="predicted"/>